<gene>
    <name evidence="1" type="ORF">Patl1_26728</name>
</gene>
<organism evidence="1 2">
    <name type="scientific">Pistacia atlantica</name>
    <dbReference type="NCBI Taxonomy" id="434234"/>
    <lineage>
        <taxon>Eukaryota</taxon>
        <taxon>Viridiplantae</taxon>
        <taxon>Streptophyta</taxon>
        <taxon>Embryophyta</taxon>
        <taxon>Tracheophyta</taxon>
        <taxon>Spermatophyta</taxon>
        <taxon>Magnoliopsida</taxon>
        <taxon>eudicotyledons</taxon>
        <taxon>Gunneridae</taxon>
        <taxon>Pentapetalae</taxon>
        <taxon>rosids</taxon>
        <taxon>malvids</taxon>
        <taxon>Sapindales</taxon>
        <taxon>Anacardiaceae</taxon>
        <taxon>Pistacia</taxon>
    </lineage>
</organism>
<protein>
    <submittedName>
        <fullName evidence="1">Uncharacterized protein</fullName>
    </submittedName>
</protein>
<proteinExistence type="predicted"/>
<sequence length="443" mass="51050">MEETVGSSALQSCTYLIGDQFSLLYNYKTNFENLRAQVEKLTLVRQRVQHKILGAERIGKKVERGLMVWLNKANKLIDEANTMMEDEWKGEDRCFGGLCPNLGARHQLSKKAVRKVKAMALLLSRPEIFQEKFLKRYKVFIGDEWDWFGEHGTSRTFKLKLSTRTQKYEIIRQLKGIEELYLDELLGVNQVLCPLDGAGFPHLKHLHIQNNSSQFIVHSMGRKPRDAFPILESLFLHNLINLEKIFHGQFTVASFCKLKIIKVEKCDKLKNVFSFLIASGLQQLQTLEITECKNMEHIFVDESEEDIDNNRVIDNLELGHIRSLTLKSLPQLTSSCLKVTSSNEVILEDELLSERLNEEERKDRIFPRLECLVIKDLEKLTRFCSGNYIEFPSLKHLEIVQCPLLKAFMFTNISTDSEETQPFFNEKVALPSLEEMVISGSGS</sequence>
<name>A0ACC1B359_9ROSI</name>
<dbReference type="Proteomes" id="UP001164250">
    <property type="component" value="Chromosome 7"/>
</dbReference>
<evidence type="ECO:0000313" key="1">
    <source>
        <dbReference type="EMBL" id="KAJ0093355.1"/>
    </source>
</evidence>
<evidence type="ECO:0000313" key="2">
    <source>
        <dbReference type="Proteomes" id="UP001164250"/>
    </source>
</evidence>
<comment type="caution">
    <text evidence="1">The sequence shown here is derived from an EMBL/GenBank/DDBJ whole genome shotgun (WGS) entry which is preliminary data.</text>
</comment>
<accession>A0ACC1B359</accession>
<reference evidence="2" key="1">
    <citation type="journal article" date="2023" name="G3 (Bethesda)">
        <title>Genome assembly and association tests identify interacting loci associated with vigor, precocity, and sex in interspecific pistachio rootstocks.</title>
        <authorList>
            <person name="Palmer W."/>
            <person name="Jacygrad E."/>
            <person name="Sagayaradj S."/>
            <person name="Cavanaugh K."/>
            <person name="Han R."/>
            <person name="Bertier L."/>
            <person name="Beede B."/>
            <person name="Kafkas S."/>
            <person name="Golino D."/>
            <person name="Preece J."/>
            <person name="Michelmore R."/>
        </authorList>
    </citation>
    <scope>NUCLEOTIDE SEQUENCE [LARGE SCALE GENOMIC DNA]</scope>
</reference>
<keyword evidence="2" id="KW-1185">Reference proteome</keyword>
<dbReference type="EMBL" id="CM047903">
    <property type="protein sequence ID" value="KAJ0093355.1"/>
    <property type="molecule type" value="Genomic_DNA"/>
</dbReference>